<dbReference type="RefSeq" id="XP_017986195.1">
    <property type="nucleotide sequence ID" value="XM_018130706.1"/>
</dbReference>
<evidence type="ECO:0000313" key="5">
    <source>
        <dbReference type="EMBL" id="AMD19199.1"/>
    </source>
</evidence>
<sequence length="1062" mass="121041">METAAKRIREDGFKELKKIFFKLNTFYTFLISRKHVLTSFETLKPPIEQAIHRELQVEDLNRIAVLMSNNAVYKYIDMHQIHTETKVFDFNNGGFKQKESDIFDMKNGPDDEYEDSQVLVFEFTDGTMGNSSRKNKTSNMAVPEYTVDQMKTMIMKRKQVFDERLKNFIDRAQKEGKDAWEELCSLANATLPLKKEYMDPVDAMVKAKEKKSEVLLDEETNTTRPTIDALIEQLKRSKIYNDQIAASYKLPKRVAKFGRLNFEVKTEVLDAFGHNELYSHQADAINAIDAGENVIITTSTSSGKSLIYQLAAIDLLSKDPESTFMYIFPTKALAQDQKRAFQQILSRIPSLSSVMVDTYDGDTIAEDRVNIRKNARVIFTNPDMIHASILPNHPNWRHFLLHLRIVVVDELHIYKGLFGSHVAMVMRRLLRITMDFYENSKLQFVSCSATLKRPIDHMKNIFGISQVTLISEDGSPTGSKHLLVWNPPKLTQHMRKRENFIHESAKILVQLILNNVRTIAFCFVRRVCELLMKDVRVLLQEMGRPDLVNEIMSYRGGYSASDRRKIEQEMFHGGLRAVISTNALELGIDIGGLDAVLMCGFPMSLANFHQQSGRAGRRNEDSLTVVVAGDSPVDQHFVSHSEMLVDINNQDAFQELVLDFENKLILEGHIHCAAFELPIKIDRDCKYFNPKYLEDLCTRRLQHDENGYHANDKYLPWPAKMVSLRGEEEDQFAVVDISNGRNIIIEEIEASRITFTLYDGGIYVHQGYPYLVKEVNTDEKYAKVQRVDVDWSTSQRDYTEVDPDEIEMIRSLDTSDVPVYFGKIKTTMVVFGFFKIDKYNKILDAVETHNPPVIINSKGLWINIPAKALDLIKERQLNIAGGIHAAQHAVIGLLPRFIVAGVDEITTECQAPEKEFASRQTTRIRPARLIFYDSKGGTQGSGLSSKVFENINIILEGALQRVEECPCEDGCPDCVAAAFCKERSMVLSKPASIIILHTILGHDESEYIDRVKFGPEPNMPEIKVATIEPVKSQVKFAKGFQIIDSRQVKDGEEYPVTFKTEE</sequence>
<dbReference type="SUPFAM" id="SSF52540">
    <property type="entry name" value="P-loop containing nucleoside triphosphate hydrolases"/>
    <property type="match status" value="1"/>
</dbReference>
<evidence type="ECO:0000313" key="6">
    <source>
        <dbReference type="Proteomes" id="UP000243052"/>
    </source>
</evidence>
<dbReference type="AlphaFoldDB" id="A0A120K1B1"/>
<keyword evidence="1" id="KW-0547">Nucleotide-binding</keyword>
<dbReference type="PROSITE" id="PS51194">
    <property type="entry name" value="HELICASE_CTER"/>
    <property type="match status" value="1"/>
</dbReference>
<gene>
    <name evidence="5" type="ORF">AW171_hschr21015</name>
</gene>
<dbReference type="Gene3D" id="3.40.50.300">
    <property type="entry name" value="P-loop containing nucleotide triphosphate hydrolases"/>
    <property type="match status" value="2"/>
</dbReference>
<dbReference type="GO" id="GO:0005524">
    <property type="term" value="F:ATP binding"/>
    <property type="evidence" value="ECO:0007669"/>
    <property type="project" value="UniProtKB-KW"/>
</dbReference>
<dbReference type="PANTHER" id="PTHR47957">
    <property type="entry name" value="ATP-DEPENDENT HELICASE HRQ1"/>
    <property type="match status" value="1"/>
</dbReference>
<dbReference type="GO" id="GO:0006289">
    <property type="term" value="P:nucleotide-excision repair"/>
    <property type="evidence" value="ECO:0007669"/>
    <property type="project" value="TreeGrafter"/>
</dbReference>
<evidence type="ECO:0000259" key="3">
    <source>
        <dbReference type="PROSITE" id="PS51192"/>
    </source>
</evidence>
<dbReference type="EMBL" id="CP014242">
    <property type="protein sequence ID" value="AMD19199.1"/>
    <property type="molecule type" value="Genomic_DNA"/>
</dbReference>
<evidence type="ECO:0000259" key="4">
    <source>
        <dbReference type="PROSITE" id="PS51194"/>
    </source>
</evidence>
<dbReference type="Proteomes" id="UP000243052">
    <property type="component" value="Chromosome ii"/>
</dbReference>
<dbReference type="FunFam" id="3.40.50.300:FF:001137">
    <property type="entry name" value="DEAD/DEAH box helicase"/>
    <property type="match status" value="1"/>
</dbReference>
<keyword evidence="2" id="KW-0067">ATP-binding</keyword>
<dbReference type="Pfam" id="PF00270">
    <property type="entry name" value="DEAD"/>
    <property type="match status" value="1"/>
</dbReference>
<dbReference type="GO" id="GO:0036297">
    <property type="term" value="P:interstrand cross-link repair"/>
    <property type="evidence" value="ECO:0007669"/>
    <property type="project" value="TreeGrafter"/>
</dbReference>
<dbReference type="PROSITE" id="PS51192">
    <property type="entry name" value="HELICASE_ATP_BIND_1"/>
    <property type="match status" value="1"/>
</dbReference>
<reference evidence="5 6" key="1">
    <citation type="submission" date="2016-01" db="EMBL/GenBank/DDBJ databases">
        <title>Genome sequence of the yeast Holleya sinecauda.</title>
        <authorList>
            <person name="Dietrich F.S."/>
        </authorList>
    </citation>
    <scope>NUCLEOTIDE SEQUENCE [LARGE SCALE GENOMIC DNA]</scope>
    <source>
        <strain evidence="5 6">ATCC 58844</strain>
    </source>
</reference>
<dbReference type="SMART" id="SM00490">
    <property type="entry name" value="HELICc"/>
    <property type="match status" value="1"/>
</dbReference>
<dbReference type="Pfam" id="PF09369">
    <property type="entry name" value="MZB"/>
    <property type="match status" value="1"/>
</dbReference>
<dbReference type="PANTHER" id="PTHR47957:SF3">
    <property type="entry name" value="ATP-DEPENDENT HELICASE HRQ1"/>
    <property type="match status" value="1"/>
</dbReference>
<dbReference type="SMART" id="SM00487">
    <property type="entry name" value="DEXDc"/>
    <property type="match status" value="1"/>
</dbReference>
<organism evidence="5 6">
    <name type="scientific">Eremothecium sinecaudum</name>
    <dbReference type="NCBI Taxonomy" id="45286"/>
    <lineage>
        <taxon>Eukaryota</taxon>
        <taxon>Fungi</taxon>
        <taxon>Dikarya</taxon>
        <taxon>Ascomycota</taxon>
        <taxon>Saccharomycotina</taxon>
        <taxon>Saccharomycetes</taxon>
        <taxon>Saccharomycetales</taxon>
        <taxon>Saccharomycetaceae</taxon>
        <taxon>Eremothecium</taxon>
    </lineage>
</organism>
<proteinExistence type="predicted"/>
<evidence type="ECO:0000256" key="2">
    <source>
        <dbReference type="ARBA" id="ARBA00022840"/>
    </source>
</evidence>
<dbReference type="CDD" id="cd18797">
    <property type="entry name" value="SF2_C_Hrq"/>
    <property type="match status" value="1"/>
</dbReference>
<dbReference type="GO" id="GO:0005634">
    <property type="term" value="C:nucleus"/>
    <property type="evidence" value="ECO:0007669"/>
    <property type="project" value="TreeGrafter"/>
</dbReference>
<dbReference type="GO" id="GO:0043138">
    <property type="term" value="F:3'-5' DNA helicase activity"/>
    <property type="evidence" value="ECO:0007669"/>
    <property type="project" value="TreeGrafter"/>
</dbReference>
<evidence type="ECO:0000256" key="1">
    <source>
        <dbReference type="ARBA" id="ARBA00022741"/>
    </source>
</evidence>
<feature type="domain" description="Helicase C-terminal" evidence="4">
    <location>
        <begin position="507"/>
        <end position="664"/>
    </location>
</feature>
<dbReference type="InterPro" id="IPR027417">
    <property type="entry name" value="P-loop_NTPase"/>
</dbReference>
<dbReference type="InterPro" id="IPR001650">
    <property type="entry name" value="Helicase_C-like"/>
</dbReference>
<accession>A0A120K1B1</accession>
<dbReference type="OrthoDB" id="18781at2759"/>
<keyword evidence="6" id="KW-1185">Reference proteome</keyword>
<name>A0A120K1B1_9SACH</name>
<dbReference type="Pfam" id="PF00271">
    <property type="entry name" value="Helicase_C"/>
    <property type="match status" value="1"/>
</dbReference>
<dbReference type="Pfam" id="PF22982">
    <property type="entry name" value="WHD_HRQ1"/>
    <property type="match status" value="1"/>
</dbReference>
<dbReference type="InterPro" id="IPR018973">
    <property type="entry name" value="MZB"/>
</dbReference>
<dbReference type="InterPro" id="IPR014001">
    <property type="entry name" value="Helicase_ATP-bd"/>
</dbReference>
<dbReference type="CDD" id="cd17923">
    <property type="entry name" value="DEXHc_Hrq1-like"/>
    <property type="match status" value="1"/>
</dbReference>
<feature type="domain" description="Helicase ATP-binding" evidence="3">
    <location>
        <begin position="285"/>
        <end position="469"/>
    </location>
</feature>
<dbReference type="GO" id="GO:0003676">
    <property type="term" value="F:nucleic acid binding"/>
    <property type="evidence" value="ECO:0007669"/>
    <property type="project" value="InterPro"/>
</dbReference>
<dbReference type="InterPro" id="IPR055227">
    <property type="entry name" value="HRQ1_WHD"/>
</dbReference>
<dbReference type="GeneID" id="28721457"/>
<dbReference type="InterPro" id="IPR011545">
    <property type="entry name" value="DEAD/DEAH_box_helicase_dom"/>
</dbReference>
<dbReference type="STRING" id="45286.A0A120K1B1"/>
<protein>
    <submittedName>
        <fullName evidence="5">HBR298Wp</fullName>
    </submittedName>
</protein>